<sequence>MGKCQVCKKNESYIRFDRNPLCLDCYNEMMAKQLGVTATSYLEGVAIKDGQGKVHQFRLRKRLDPIGIIMDVEEETEGGYQFREYGELHGDQGDLLLRLLAKAENGMSEAYIEEGKFPNGQTYHLLPNDRLARRVEPSGEDRDIPVLVVNGKQYSWDEVGRMLMHYEGFQVQMEMVDL</sequence>
<dbReference type="InterPro" id="IPR056102">
    <property type="entry name" value="DUF7685"/>
</dbReference>
<gene>
    <name evidence="4" type="ORF">BBI15_07465</name>
</gene>
<evidence type="ECO:0000313" key="4">
    <source>
        <dbReference type="EMBL" id="ANU20062.1"/>
    </source>
</evidence>
<evidence type="ECO:0000313" key="5">
    <source>
        <dbReference type="Proteomes" id="UP000092650"/>
    </source>
</evidence>
<dbReference type="InterPro" id="IPR056103">
    <property type="entry name" value="DUF7686"/>
</dbReference>
<dbReference type="Proteomes" id="UP000092650">
    <property type="component" value="Chromosome"/>
</dbReference>
<dbReference type="Pfam" id="PF24735">
    <property type="entry name" value="DUF7686"/>
    <property type="match status" value="1"/>
</dbReference>
<dbReference type="InterPro" id="IPR056130">
    <property type="entry name" value="DUF7713"/>
</dbReference>
<dbReference type="KEGG" id="ppla:BBI15_07465"/>
<reference evidence="4" key="1">
    <citation type="submission" date="2016-10" db="EMBL/GenBank/DDBJ databases">
        <authorList>
            <person name="See-Too W.S."/>
        </authorList>
    </citation>
    <scope>NUCLEOTIDE SEQUENCE [LARGE SCALE GENOMIC DNA]</scope>
    <source>
        <strain evidence="4">DSM 23997</strain>
    </source>
</reference>
<protein>
    <submittedName>
        <fullName evidence="4">Uncharacterized protein</fullName>
    </submittedName>
</protein>
<accession>A0A1C7E9F6</accession>
<dbReference type="Pfam" id="PF24828">
    <property type="entry name" value="DUF7713"/>
    <property type="match status" value="1"/>
</dbReference>
<feature type="domain" description="DUF7685" evidence="1">
    <location>
        <begin position="3"/>
        <end position="37"/>
    </location>
</feature>
<dbReference type="Pfam" id="PF24734">
    <property type="entry name" value="DUF7685"/>
    <property type="match status" value="1"/>
</dbReference>
<dbReference type="EMBL" id="CP016539">
    <property type="protein sequence ID" value="ANU20062.1"/>
    <property type="molecule type" value="Genomic_DNA"/>
</dbReference>
<feature type="domain" description="DUF7713" evidence="3">
    <location>
        <begin position="111"/>
        <end position="177"/>
    </location>
</feature>
<evidence type="ECO:0000259" key="3">
    <source>
        <dbReference type="Pfam" id="PF24828"/>
    </source>
</evidence>
<dbReference type="OrthoDB" id="7601802at2"/>
<name>A0A1C7E9F6_9BACL</name>
<proteinExistence type="predicted"/>
<evidence type="ECO:0000259" key="1">
    <source>
        <dbReference type="Pfam" id="PF24734"/>
    </source>
</evidence>
<dbReference type="AlphaFoldDB" id="A0A1C7E9F6"/>
<feature type="domain" description="DUF7686" evidence="2">
    <location>
        <begin position="43"/>
        <end position="108"/>
    </location>
</feature>
<organism evidence="4 5">
    <name type="scientific">Planococcus plakortidis</name>
    <dbReference type="NCBI Taxonomy" id="1038856"/>
    <lineage>
        <taxon>Bacteria</taxon>
        <taxon>Bacillati</taxon>
        <taxon>Bacillota</taxon>
        <taxon>Bacilli</taxon>
        <taxon>Bacillales</taxon>
        <taxon>Caryophanaceae</taxon>
        <taxon>Planococcus</taxon>
    </lineage>
</organism>
<keyword evidence="5" id="KW-1185">Reference proteome</keyword>
<evidence type="ECO:0000259" key="2">
    <source>
        <dbReference type="Pfam" id="PF24735"/>
    </source>
</evidence>
<dbReference type="STRING" id="1038856.BBI15_07465"/>